<name>A0A8J7LCP5_9NOST</name>
<dbReference type="PANTHER" id="PTHR35861:SF1">
    <property type="entry name" value="PHAGE TAIL SHEATH PROTEIN"/>
    <property type="match status" value="1"/>
</dbReference>
<evidence type="ECO:0000313" key="2">
    <source>
        <dbReference type="Proteomes" id="UP000632766"/>
    </source>
</evidence>
<keyword evidence="2" id="KW-1185">Reference proteome</keyword>
<dbReference type="AlphaFoldDB" id="A0A8J7LCP5"/>
<organism evidence="1 2">
    <name type="scientific">Amazonocrinis nigriterrae CENA67</name>
    <dbReference type="NCBI Taxonomy" id="2794033"/>
    <lineage>
        <taxon>Bacteria</taxon>
        <taxon>Bacillati</taxon>
        <taxon>Cyanobacteriota</taxon>
        <taxon>Cyanophyceae</taxon>
        <taxon>Nostocales</taxon>
        <taxon>Nostocaceae</taxon>
        <taxon>Amazonocrinis</taxon>
        <taxon>Amazonocrinis nigriterrae</taxon>
    </lineage>
</organism>
<protein>
    <submittedName>
        <fullName evidence="1">Phage tail sheath subtilisin-like domain-containing protein</fullName>
    </submittedName>
</protein>
<evidence type="ECO:0000313" key="1">
    <source>
        <dbReference type="EMBL" id="MBH8566716.1"/>
    </source>
</evidence>
<dbReference type="Proteomes" id="UP000632766">
    <property type="component" value="Unassembled WGS sequence"/>
</dbReference>
<dbReference type="InterPro" id="IPR052042">
    <property type="entry name" value="Tail_sheath_structural"/>
</dbReference>
<comment type="caution">
    <text evidence="1">The sequence shown here is derived from an EMBL/GenBank/DDBJ whole genome shotgun (WGS) entry which is preliminary data.</text>
</comment>
<reference evidence="1 2" key="1">
    <citation type="journal article" date="2021" name="Int. J. Syst. Evol. Microbiol.">
        <title>Amazonocrinis nigriterrae gen. nov., sp. nov., Atlanticothrix silvestris gen. nov., sp. nov. and Dendronalium phyllosphericum gen. nov., sp. nov., nostocacean cyanobacteria from Brazilian environments.</title>
        <authorList>
            <person name="Alvarenga D.O."/>
            <person name="Andreote A.P.D."/>
            <person name="Branco L.H.Z."/>
            <person name="Delbaje E."/>
            <person name="Cruz R.B."/>
            <person name="Varani A.M."/>
            <person name="Fiore M.F."/>
        </authorList>
    </citation>
    <scope>NUCLEOTIDE SEQUENCE [LARGE SCALE GENOMIC DNA]</scope>
    <source>
        <strain evidence="1 2">CENA67</strain>
    </source>
</reference>
<dbReference type="RefSeq" id="WP_198128450.1">
    <property type="nucleotide sequence ID" value="NZ_JAECZC010000102.1"/>
</dbReference>
<proteinExistence type="predicted"/>
<accession>A0A8J7LCP5</accession>
<gene>
    <name evidence="1" type="ORF">I8748_31970</name>
</gene>
<dbReference type="EMBL" id="JAECZC010000102">
    <property type="protein sequence ID" value="MBH8566716.1"/>
    <property type="molecule type" value="Genomic_DNA"/>
</dbReference>
<sequence>MPQTLNINQLTAPGTYVYEDTAGIIPADIASFNRAYIIGTGTTGAYNTPTQVTSPDDFATKFGSSPSLNSVKLFFNNLSNGILFFVRAASKQVATITVGTPTAGAYSLTINGTAISYTAGASPTLQSIVDGLIAAINANVTVSPVVTAGDDTSGNSTFLVTSDNVGIAFTVTSPTAPGGSTLTVTVDTYATLADEFVYAIQNSFDPDLHEQGILICPEAFSGLSNQSDRTSVATAMENLCATEGFDWAAFVDSGPSGTINTSALAQTESANYTTARGHLAYFFPYVIDLLDNTVPPSAGVAAIALRRYRIEGFQQPPAGTKYPMRGVKGVTVTVKKSEQAVVNPNGVNCIRNLPGQGVVVYGSRTRSASPYYRFVNTRIIFSVFNRTIQQTLDNGGIIFSAVDGQGVLFTRIRETIEAIAYRFWEGGAFFGAQPKDAFVVICDRSINPAIDLEDGVVRSEVYAAPVPTLERMLVGSYRTPIDQVRQAAGVA</sequence>
<dbReference type="PANTHER" id="PTHR35861">
    <property type="match status" value="1"/>
</dbReference>